<proteinExistence type="predicted"/>
<evidence type="ECO:0000313" key="1">
    <source>
        <dbReference type="EMBL" id="MEX6688153.1"/>
    </source>
</evidence>
<organism evidence="1 2">
    <name type="scientific">Danxiaibacter flavus</name>
    <dbReference type="NCBI Taxonomy" id="3049108"/>
    <lineage>
        <taxon>Bacteria</taxon>
        <taxon>Pseudomonadati</taxon>
        <taxon>Bacteroidota</taxon>
        <taxon>Chitinophagia</taxon>
        <taxon>Chitinophagales</taxon>
        <taxon>Chitinophagaceae</taxon>
        <taxon>Danxiaibacter</taxon>
    </lineage>
</organism>
<dbReference type="Gene3D" id="3.40.50.2000">
    <property type="entry name" value="Glycogen Phosphorylase B"/>
    <property type="match status" value="1"/>
</dbReference>
<dbReference type="RefSeq" id="WP_369329561.1">
    <property type="nucleotide sequence ID" value="NZ_JAULBC010000003.1"/>
</dbReference>
<keyword evidence="2" id="KW-1185">Reference proteome</keyword>
<accession>A0ABV3ZEA4</accession>
<dbReference type="SUPFAM" id="SSF53756">
    <property type="entry name" value="UDP-Glycosyltransferase/glycogen phosphorylase"/>
    <property type="match status" value="1"/>
</dbReference>
<sequence length="242" mass="27621">MTLLYCKDGLIGDFLGFVPVITELAKQDELHLVIHPESAAIFSLIPKKLNISQQQPVHYNRILKLDAYEACKISHIHNYYMSQAHFAYLGMPVPSIPPKAELEYEAVDVALFDYILAPFSRSLPSEQHWPKEQWQKLVDQMPQYSFCIIGHERDDHHFIAGNNVTGMFNKPIVQIINVLKRARRGLISIVSGPSHLAFHLGVKNYLLTNQQMTWGNNPDAIQVRDYLPALTAERLSTILQTF</sequence>
<dbReference type="EMBL" id="JAULBC010000003">
    <property type="protein sequence ID" value="MEX6688153.1"/>
    <property type="molecule type" value="Genomic_DNA"/>
</dbReference>
<reference evidence="1 2" key="1">
    <citation type="submission" date="2023-07" db="EMBL/GenBank/DDBJ databases">
        <authorList>
            <person name="Lian W.-H."/>
        </authorList>
    </citation>
    <scope>NUCLEOTIDE SEQUENCE [LARGE SCALE GENOMIC DNA]</scope>
    <source>
        <strain evidence="1 2">SYSU DXS3180</strain>
    </source>
</reference>
<evidence type="ECO:0008006" key="3">
    <source>
        <dbReference type="Google" id="ProtNLM"/>
    </source>
</evidence>
<evidence type="ECO:0000313" key="2">
    <source>
        <dbReference type="Proteomes" id="UP001560573"/>
    </source>
</evidence>
<gene>
    <name evidence="1" type="ORF">QTN47_11640</name>
</gene>
<protein>
    <recommendedName>
        <fullName evidence="3">ADP-heptose:LPS heptosyltransferase</fullName>
    </recommendedName>
</protein>
<comment type="caution">
    <text evidence="1">The sequence shown here is derived from an EMBL/GenBank/DDBJ whole genome shotgun (WGS) entry which is preliminary data.</text>
</comment>
<name>A0ABV3ZEA4_9BACT</name>
<dbReference type="Proteomes" id="UP001560573">
    <property type="component" value="Unassembled WGS sequence"/>
</dbReference>